<evidence type="ECO:0000256" key="3">
    <source>
        <dbReference type="ARBA" id="ARBA00023163"/>
    </source>
</evidence>
<keyword evidence="3" id="KW-0804">Transcription</keyword>
<evidence type="ECO:0000313" key="8">
    <source>
        <dbReference type="Proteomes" id="UP000694865"/>
    </source>
</evidence>
<reference evidence="9" key="1">
    <citation type="submission" date="2025-08" db="UniProtKB">
        <authorList>
            <consortium name="RefSeq"/>
        </authorList>
    </citation>
    <scope>IDENTIFICATION</scope>
    <source>
        <tissue evidence="9">Testes</tissue>
    </source>
</reference>
<dbReference type="PANTHER" id="PTHR11267">
    <property type="entry name" value="T-BOX PROTEIN-RELATED"/>
    <property type="match status" value="1"/>
</dbReference>
<evidence type="ECO:0000256" key="5">
    <source>
        <dbReference type="PROSITE-ProRule" id="PRU00201"/>
    </source>
</evidence>
<accession>A0ABM0LUP8</accession>
<dbReference type="SMART" id="SM00425">
    <property type="entry name" value="TBOX"/>
    <property type="match status" value="1"/>
</dbReference>
<evidence type="ECO:0000313" key="9">
    <source>
        <dbReference type="RefSeq" id="XP_006811489.1"/>
    </source>
</evidence>
<feature type="region of interest" description="Disordered" evidence="6">
    <location>
        <begin position="739"/>
        <end position="761"/>
    </location>
</feature>
<keyword evidence="4 5" id="KW-0539">Nucleus</keyword>
<evidence type="ECO:0000256" key="4">
    <source>
        <dbReference type="ARBA" id="ARBA00023242"/>
    </source>
</evidence>
<protein>
    <submittedName>
        <fullName evidence="9">Uncharacterized protein LOC102800984</fullName>
    </submittedName>
</protein>
<keyword evidence="2 5" id="KW-0238">DNA-binding</keyword>
<dbReference type="InterPro" id="IPR001699">
    <property type="entry name" value="TF_T-box"/>
</dbReference>
<dbReference type="PROSITE" id="PS50252">
    <property type="entry name" value="TBOX_3"/>
    <property type="match status" value="1"/>
</dbReference>
<dbReference type="CDD" id="cd00182">
    <property type="entry name" value="T-box"/>
    <property type="match status" value="1"/>
</dbReference>
<feature type="compositionally biased region" description="Polar residues" evidence="6">
    <location>
        <begin position="403"/>
        <end position="418"/>
    </location>
</feature>
<evidence type="ECO:0000256" key="1">
    <source>
        <dbReference type="ARBA" id="ARBA00023015"/>
    </source>
</evidence>
<comment type="subcellular location">
    <subcellularLocation>
        <location evidence="5">Nucleus</location>
    </subcellularLocation>
</comment>
<dbReference type="SUPFAM" id="SSF49417">
    <property type="entry name" value="p53-like transcription factors"/>
    <property type="match status" value="1"/>
</dbReference>
<dbReference type="InterPro" id="IPR036960">
    <property type="entry name" value="T-box_sf"/>
</dbReference>
<gene>
    <name evidence="9" type="primary">LOC102800984</name>
</gene>
<evidence type="ECO:0000256" key="2">
    <source>
        <dbReference type="ARBA" id="ARBA00023125"/>
    </source>
</evidence>
<feature type="domain" description="T-box" evidence="7">
    <location>
        <begin position="27"/>
        <end position="225"/>
    </location>
</feature>
<feature type="compositionally biased region" description="Polar residues" evidence="6">
    <location>
        <begin position="745"/>
        <end position="761"/>
    </location>
</feature>
<sequence length="1163" mass="128788">MESTRIECKQSSLYVDPVTTEKISVQLGSSDVWRRFNDIGTEMIVSKMGRRMFPSLCFQFSGLTPNDSYYVFSDVIHTDKYRYKFSYQSSQWTPQCTPLPTGGDTALCRPYRAYVHPDTPACGRSLMSKALSFNKLKLTNNEQDDNGGIVVNTLYKYQPRIHIIRESDFELIKKKFPENLGPEYRNLVKTFVFPETQFYAVTSYHNHRITRLKISMNPHAKSLRGSVRLPETYVSKEHNYTMQPDKGLKVEHNLTSLMLTTSSNQLTHPSSTYQPVVTNQQQTSLNHEDQAILRLNQNSLKSCDQITTTAETAIGGNQVDCFHGDEYVTRCVKSGNTKAEQFNTSISDANNTFIPPGRIERRKSVDCVNTVQNMALSSICISDIMNSLKTQCTNAGNPKLQTSSKPLYLDTNNNNVGRNSPEPDLGRETILKPLDEVKYSGAGLIFGEIEKDTALISQDMEEITRSPMLPSGNSIQNNHQTVNEAASNDMFSDQFSTKTNCSNELKEQCINNELIHVDAPGCKRKIMSNVADENIGKKASGCQVTSSGNDDIKIERSNFSIDILLKPDSCKSSVDKPPGLSNTSGGGYSKTIGCHGKNDQEMSSSTGEVRDEMKLESKSLPCQYRGSIGPYDNINMLANMAVKVGGEINESVDVTQNAVCNEPQAQSGVCCNDTKLDNHVITIIGEGYLMDNNVVGGERGKTLIQLLNETVKKIGSSDLEYQNCIEKKSISDGDLQIAGTDLRSNHSGQESSSLPSIASTDFRSNHSGQESILLPSVDSDSNSLAHWDTVETGIIITAPPRGGTLPDSYTRPTYPEKTTDDQTWNSIMKYSSVAATHSYIDKQPFCESHLNDLTAHKEGMTTQRKKALVRKSPDMVSMTVSNEQDNPCPSKSKRPRTCFFGNYDNGNYYSDDEQDQEADYWMCTPQADVQPDVQSDERCLDPTVPTFSSTTHLHSALLGNSTKSGKPKLPSMIPYQPQTEVYNSAMTYGIHGNNHLASCNLRVSTPDSRHGNIHVSRPIRYSTQSHAIHGYYNYALPTQGFHSNMPSTLLTKTSTYSSPEKSAKCILTNTVISQTLNGHGKYQATYNTSRTVLTGIQAPVHFQPNNHSWQHPITRCASTLYPLPSPISATYSATDITKSGNVTSNKLTTVDKLFLDGVNLSVC</sequence>
<dbReference type="PRINTS" id="PR00937">
    <property type="entry name" value="TBOX"/>
</dbReference>
<dbReference type="InterPro" id="IPR008967">
    <property type="entry name" value="p53-like_TF_DNA-bd_sf"/>
</dbReference>
<proteinExistence type="predicted"/>
<dbReference type="Gene3D" id="2.60.40.820">
    <property type="entry name" value="Transcription factor, T-box"/>
    <property type="match status" value="1"/>
</dbReference>
<name>A0ABM0LUP8_SACKO</name>
<dbReference type="Proteomes" id="UP000694865">
    <property type="component" value="Unplaced"/>
</dbReference>
<dbReference type="InterPro" id="IPR046360">
    <property type="entry name" value="T-box_DNA-bd"/>
</dbReference>
<feature type="region of interest" description="Disordered" evidence="6">
    <location>
        <begin position="796"/>
        <end position="820"/>
    </location>
</feature>
<keyword evidence="8" id="KW-1185">Reference proteome</keyword>
<feature type="region of interest" description="Disordered" evidence="6">
    <location>
        <begin position="403"/>
        <end position="425"/>
    </location>
</feature>
<evidence type="ECO:0000256" key="6">
    <source>
        <dbReference type="SAM" id="MobiDB-lite"/>
    </source>
</evidence>
<comment type="caution">
    <text evidence="5">Lacks conserved residue(s) required for the propagation of feature annotation.</text>
</comment>
<dbReference type="GeneID" id="102800984"/>
<organism evidence="8 9">
    <name type="scientific">Saccoglossus kowalevskii</name>
    <name type="common">Acorn worm</name>
    <dbReference type="NCBI Taxonomy" id="10224"/>
    <lineage>
        <taxon>Eukaryota</taxon>
        <taxon>Metazoa</taxon>
        <taxon>Hemichordata</taxon>
        <taxon>Enteropneusta</taxon>
        <taxon>Harrimaniidae</taxon>
        <taxon>Saccoglossus</taxon>
    </lineage>
</organism>
<keyword evidence="1" id="KW-0805">Transcription regulation</keyword>
<evidence type="ECO:0000259" key="7">
    <source>
        <dbReference type="PROSITE" id="PS50252"/>
    </source>
</evidence>
<dbReference type="RefSeq" id="XP_006811489.1">
    <property type="nucleotide sequence ID" value="XM_006811426.1"/>
</dbReference>
<dbReference type="PANTHER" id="PTHR11267:SF181">
    <property type="entry name" value="OPTOMOTOR-BLIND PROTEIN"/>
    <property type="match status" value="1"/>
</dbReference>
<dbReference type="Pfam" id="PF00907">
    <property type="entry name" value="T-box"/>
    <property type="match status" value="1"/>
</dbReference>